<reference evidence="1 2" key="1">
    <citation type="submission" date="2019-04" db="EMBL/GenBank/DDBJ databases">
        <authorList>
            <person name="Poehlein A."/>
            <person name="Bengelsdorf F.R."/>
            <person name="Duerre P."/>
            <person name="Daniel R."/>
        </authorList>
    </citation>
    <scope>NUCLEOTIDE SEQUENCE [LARGE SCALE GENOMIC DNA]</scope>
    <source>
        <strain evidence="1 2">BS-1</strain>
    </source>
</reference>
<evidence type="ECO:0000313" key="1">
    <source>
        <dbReference type="EMBL" id="TGJ77195.1"/>
    </source>
</evidence>
<gene>
    <name evidence="1" type="ORF">CAGA_05630</name>
</gene>
<dbReference type="OrthoDB" id="1734456at2"/>
<proteinExistence type="predicted"/>
<dbReference type="EMBL" id="SRMQ01000002">
    <property type="protein sequence ID" value="TGJ77195.1"/>
    <property type="molecule type" value="Genomic_DNA"/>
</dbReference>
<evidence type="ECO:0000313" key="2">
    <source>
        <dbReference type="Proteomes" id="UP000297714"/>
    </source>
</evidence>
<protein>
    <submittedName>
        <fullName evidence="1">Uncharacterized protein</fullName>
    </submittedName>
</protein>
<dbReference type="AlphaFoldDB" id="A0A4Z0YCN5"/>
<dbReference type="Proteomes" id="UP000297714">
    <property type="component" value="Unassembled WGS sequence"/>
</dbReference>
<comment type="caution">
    <text evidence="1">The sequence shown here is derived from an EMBL/GenBank/DDBJ whole genome shotgun (WGS) entry which is preliminary data.</text>
</comment>
<accession>A0A4Z0YCN5</accession>
<dbReference type="RefSeq" id="WP_135657501.1">
    <property type="nucleotide sequence ID" value="NZ_SRMQ01000002.1"/>
</dbReference>
<keyword evidence="2" id="KW-1185">Reference proteome</keyword>
<sequence>MDTALKNGDFLLGPNGRPKQISGEQELLQRAAIRLKIPLGSFVYDPQLGSRLHELKADGSGLNEKAFTMAQEALRSLPQITVESVACTGNPPCAVVIRLCCGAEKSEIEVKL</sequence>
<organism evidence="1 2">
    <name type="scientific">Caproiciproducens galactitolivorans</name>
    <dbReference type="NCBI Taxonomy" id="642589"/>
    <lineage>
        <taxon>Bacteria</taxon>
        <taxon>Bacillati</taxon>
        <taxon>Bacillota</taxon>
        <taxon>Clostridia</taxon>
        <taxon>Eubacteriales</taxon>
        <taxon>Acutalibacteraceae</taxon>
        <taxon>Caproiciproducens</taxon>
    </lineage>
</organism>
<name>A0A4Z0YCN5_9FIRM</name>